<evidence type="ECO:0000256" key="1">
    <source>
        <dbReference type="SAM" id="MobiDB-lite"/>
    </source>
</evidence>
<evidence type="ECO:0000313" key="2">
    <source>
        <dbReference type="EMBL" id="KAL0447958.1"/>
    </source>
</evidence>
<name>A0AAW2X295_9LAMI</name>
<sequence length="76" mass="8736">MAAKYINIEDAQASKREGREEKRKESKDEGPSKKLRLDFKDKKPSWQMINTVYTLLTIPITQALMAVEDKGLLSRP</sequence>
<accession>A0AAW2X295</accession>
<protein>
    <submittedName>
        <fullName evidence="2">Uncharacterized protein</fullName>
    </submittedName>
</protein>
<feature type="non-terminal residue" evidence="2">
    <location>
        <position position="76"/>
    </location>
</feature>
<gene>
    <name evidence="2" type="ORF">Slati_1923700</name>
</gene>
<reference evidence="2" key="1">
    <citation type="submission" date="2020-06" db="EMBL/GenBank/DDBJ databases">
        <authorList>
            <person name="Li T."/>
            <person name="Hu X."/>
            <person name="Zhang T."/>
            <person name="Song X."/>
            <person name="Zhang H."/>
            <person name="Dai N."/>
            <person name="Sheng W."/>
            <person name="Hou X."/>
            <person name="Wei L."/>
        </authorList>
    </citation>
    <scope>NUCLEOTIDE SEQUENCE</scope>
    <source>
        <strain evidence="2">KEN1</strain>
        <tissue evidence="2">Leaf</tissue>
    </source>
</reference>
<dbReference type="EMBL" id="JACGWN010000006">
    <property type="protein sequence ID" value="KAL0447958.1"/>
    <property type="molecule type" value="Genomic_DNA"/>
</dbReference>
<proteinExistence type="predicted"/>
<feature type="region of interest" description="Disordered" evidence="1">
    <location>
        <begin position="1"/>
        <end position="37"/>
    </location>
</feature>
<organism evidence="2">
    <name type="scientific">Sesamum latifolium</name>
    <dbReference type="NCBI Taxonomy" id="2727402"/>
    <lineage>
        <taxon>Eukaryota</taxon>
        <taxon>Viridiplantae</taxon>
        <taxon>Streptophyta</taxon>
        <taxon>Embryophyta</taxon>
        <taxon>Tracheophyta</taxon>
        <taxon>Spermatophyta</taxon>
        <taxon>Magnoliopsida</taxon>
        <taxon>eudicotyledons</taxon>
        <taxon>Gunneridae</taxon>
        <taxon>Pentapetalae</taxon>
        <taxon>asterids</taxon>
        <taxon>lamiids</taxon>
        <taxon>Lamiales</taxon>
        <taxon>Pedaliaceae</taxon>
        <taxon>Sesamum</taxon>
    </lineage>
</organism>
<dbReference type="AlphaFoldDB" id="A0AAW2X295"/>
<reference evidence="2" key="2">
    <citation type="journal article" date="2024" name="Plant">
        <title>Genomic evolution and insights into agronomic trait innovations of Sesamum species.</title>
        <authorList>
            <person name="Miao H."/>
            <person name="Wang L."/>
            <person name="Qu L."/>
            <person name="Liu H."/>
            <person name="Sun Y."/>
            <person name="Le M."/>
            <person name="Wang Q."/>
            <person name="Wei S."/>
            <person name="Zheng Y."/>
            <person name="Lin W."/>
            <person name="Duan Y."/>
            <person name="Cao H."/>
            <person name="Xiong S."/>
            <person name="Wang X."/>
            <person name="Wei L."/>
            <person name="Li C."/>
            <person name="Ma Q."/>
            <person name="Ju M."/>
            <person name="Zhao R."/>
            <person name="Li G."/>
            <person name="Mu C."/>
            <person name="Tian Q."/>
            <person name="Mei H."/>
            <person name="Zhang T."/>
            <person name="Gao T."/>
            <person name="Zhang H."/>
        </authorList>
    </citation>
    <scope>NUCLEOTIDE SEQUENCE</scope>
    <source>
        <strain evidence="2">KEN1</strain>
    </source>
</reference>
<comment type="caution">
    <text evidence="2">The sequence shown here is derived from an EMBL/GenBank/DDBJ whole genome shotgun (WGS) entry which is preliminary data.</text>
</comment>
<feature type="compositionally biased region" description="Basic and acidic residues" evidence="1">
    <location>
        <begin position="12"/>
        <end position="37"/>
    </location>
</feature>